<dbReference type="InterPro" id="IPR011990">
    <property type="entry name" value="TPR-like_helical_dom_sf"/>
</dbReference>
<dbReference type="PANTHER" id="PTHR45588">
    <property type="entry name" value="TPR DOMAIN-CONTAINING PROTEIN"/>
    <property type="match status" value="1"/>
</dbReference>
<evidence type="ECO:0000313" key="2">
    <source>
        <dbReference type="EMBL" id="MBE9192191.1"/>
    </source>
</evidence>
<dbReference type="PROSITE" id="PS50005">
    <property type="entry name" value="TPR"/>
    <property type="match status" value="1"/>
</dbReference>
<dbReference type="SMART" id="SM00028">
    <property type="entry name" value="TPR"/>
    <property type="match status" value="4"/>
</dbReference>
<organism evidence="2 3">
    <name type="scientific">Gloeocapsopsis crepidinum LEGE 06123</name>
    <dbReference type="NCBI Taxonomy" id="588587"/>
    <lineage>
        <taxon>Bacteria</taxon>
        <taxon>Bacillati</taxon>
        <taxon>Cyanobacteriota</taxon>
        <taxon>Cyanophyceae</taxon>
        <taxon>Oscillatoriophycideae</taxon>
        <taxon>Chroococcales</taxon>
        <taxon>Chroococcaceae</taxon>
        <taxon>Gloeocapsopsis</taxon>
    </lineage>
</organism>
<keyword evidence="1" id="KW-0802">TPR repeat</keyword>
<dbReference type="EMBL" id="JADEWN010000049">
    <property type="protein sequence ID" value="MBE9192191.1"/>
    <property type="molecule type" value="Genomic_DNA"/>
</dbReference>
<name>A0ABR9UV89_9CHRO</name>
<dbReference type="Gene3D" id="1.25.40.10">
    <property type="entry name" value="Tetratricopeptide repeat domain"/>
    <property type="match status" value="3"/>
</dbReference>
<sequence length="564" mass="63591">MNRTTFFLSLLIVFGLSEWTATPMQKAIACQSSGHYHTEVGDRKLPLLNLGSHNYQISTHNPLTQRYFNQGLILAYGFNHAEAERSFREAARLDPDCAMCYWGIALVLGPNINAPMDDAAVPKAYAALQKAQNLAPKASQAEQAYIQALAKRYAPQPVKDRTSLDQDYAKAMRELSQRYPNDLDAATLYAEALMDLTPWNFWTKDGQPTTYTNEIVSTLESVLQRHPNHPGANHYYIHAVEASRTPERAIPSAQRLETLVPDAGHLVHMPSHVYWRVGRYYDAVRINERAIRVDETHGVGGTRDQNAHSYYALAYYPHNIHFLFAAAQMSGRSTLALEAARKLVTKIPDRAYQDVPALEDFKPMPLFALARFGKWQEILQEPQPASQLQYTTGMWHWARGLAYVRRGNLDKAKSEYAQLRKIAQTDAMKKLTLASFPQASTLLDIASHVLASELTQAQGQTNEAIAQLKKAVSIQDSLSYIEPPSWYYPVRHNLGYTLLKAGQVQEAEAVYREDLKQYPHNGWSLFGLVQSLQAQGKTKEAQMIQQQFAAAWKYADVKLTASQF</sequence>
<evidence type="ECO:0000256" key="1">
    <source>
        <dbReference type="PROSITE-ProRule" id="PRU00339"/>
    </source>
</evidence>
<dbReference type="Pfam" id="PF13181">
    <property type="entry name" value="TPR_8"/>
    <property type="match status" value="1"/>
</dbReference>
<feature type="repeat" description="TPR" evidence="1">
    <location>
        <begin position="64"/>
        <end position="97"/>
    </location>
</feature>
<evidence type="ECO:0008006" key="4">
    <source>
        <dbReference type="Google" id="ProtNLM"/>
    </source>
</evidence>
<accession>A0ABR9UV89</accession>
<gene>
    <name evidence="2" type="ORF">IQ230_17895</name>
</gene>
<evidence type="ECO:0000313" key="3">
    <source>
        <dbReference type="Proteomes" id="UP000651156"/>
    </source>
</evidence>
<dbReference type="Proteomes" id="UP000651156">
    <property type="component" value="Unassembled WGS sequence"/>
</dbReference>
<reference evidence="2 3" key="1">
    <citation type="submission" date="2020-10" db="EMBL/GenBank/DDBJ databases">
        <authorList>
            <person name="Castelo-Branco R."/>
            <person name="Eusebio N."/>
            <person name="Adriana R."/>
            <person name="Vieira A."/>
            <person name="Brugerolle De Fraissinette N."/>
            <person name="Rezende De Castro R."/>
            <person name="Schneider M.P."/>
            <person name="Vasconcelos V."/>
            <person name="Leao P.N."/>
        </authorList>
    </citation>
    <scope>NUCLEOTIDE SEQUENCE [LARGE SCALE GENOMIC DNA]</scope>
    <source>
        <strain evidence="2 3">LEGE 06123</strain>
    </source>
</reference>
<dbReference type="SUPFAM" id="SSF48452">
    <property type="entry name" value="TPR-like"/>
    <property type="match status" value="2"/>
</dbReference>
<comment type="caution">
    <text evidence="2">The sequence shown here is derived from an EMBL/GenBank/DDBJ whole genome shotgun (WGS) entry which is preliminary data.</text>
</comment>
<keyword evidence="3" id="KW-1185">Reference proteome</keyword>
<protein>
    <recommendedName>
        <fullName evidence="4">Tetratricopeptide repeat protein</fullName>
    </recommendedName>
</protein>
<dbReference type="InterPro" id="IPR019734">
    <property type="entry name" value="TPR_rpt"/>
</dbReference>
<proteinExistence type="predicted"/>
<dbReference type="PANTHER" id="PTHR45588:SF1">
    <property type="entry name" value="WW DOMAIN-CONTAINING PROTEIN"/>
    <property type="match status" value="1"/>
</dbReference>